<dbReference type="AlphaFoldDB" id="A0A4R3N5F6"/>
<keyword evidence="3" id="KW-1185">Reference proteome</keyword>
<reference evidence="2 3" key="1">
    <citation type="submission" date="2019-03" db="EMBL/GenBank/DDBJ databases">
        <title>Genomic Encyclopedia of Type Strains, Phase IV (KMG-IV): sequencing the most valuable type-strain genomes for metagenomic binning, comparative biology and taxonomic classification.</title>
        <authorList>
            <person name="Goeker M."/>
        </authorList>
    </citation>
    <scope>NUCLEOTIDE SEQUENCE [LARGE SCALE GENOMIC DNA]</scope>
    <source>
        <strain evidence="2 3">DSM 25894</strain>
    </source>
</reference>
<dbReference type="InterPro" id="IPR009078">
    <property type="entry name" value="Ferritin-like_SF"/>
</dbReference>
<dbReference type="SUPFAM" id="SSF47240">
    <property type="entry name" value="Ferritin-like"/>
    <property type="match status" value="2"/>
</dbReference>
<dbReference type="RefSeq" id="WP_243646781.1">
    <property type="nucleotide sequence ID" value="NZ_SMAN01000007.1"/>
</dbReference>
<dbReference type="GO" id="GO:0046872">
    <property type="term" value="F:metal ion binding"/>
    <property type="evidence" value="ECO:0007669"/>
    <property type="project" value="InterPro"/>
</dbReference>
<feature type="domain" description="Rubrerythrin diiron-binding" evidence="1">
    <location>
        <begin position="98"/>
        <end position="225"/>
    </location>
</feature>
<dbReference type="InterPro" id="IPR012347">
    <property type="entry name" value="Ferritin-like"/>
</dbReference>
<organism evidence="2 3">
    <name type="scientific">Melghiribacillus thermohalophilus</name>
    <dbReference type="NCBI Taxonomy" id="1324956"/>
    <lineage>
        <taxon>Bacteria</taxon>
        <taxon>Bacillati</taxon>
        <taxon>Bacillota</taxon>
        <taxon>Bacilli</taxon>
        <taxon>Bacillales</taxon>
        <taxon>Bacillaceae</taxon>
        <taxon>Melghiribacillus</taxon>
    </lineage>
</organism>
<evidence type="ECO:0000313" key="2">
    <source>
        <dbReference type="EMBL" id="TCT23306.1"/>
    </source>
</evidence>
<dbReference type="Gene3D" id="1.20.1260.10">
    <property type="match status" value="2"/>
</dbReference>
<dbReference type="Proteomes" id="UP000294650">
    <property type="component" value="Unassembled WGS sequence"/>
</dbReference>
<protein>
    <submittedName>
        <fullName evidence="2">Rubrerythrin</fullName>
    </submittedName>
</protein>
<dbReference type="CDD" id="cd00657">
    <property type="entry name" value="Ferritin_like"/>
    <property type="match status" value="1"/>
</dbReference>
<proteinExistence type="predicted"/>
<accession>A0A4R3N5F6</accession>
<dbReference type="Pfam" id="PF02915">
    <property type="entry name" value="Rubrerythrin"/>
    <property type="match status" value="1"/>
</dbReference>
<gene>
    <name evidence="2" type="ORF">EDD68_10718</name>
</gene>
<dbReference type="InterPro" id="IPR019243">
    <property type="entry name" value="DUF2202"/>
</dbReference>
<dbReference type="InterPro" id="IPR003251">
    <property type="entry name" value="Rr_diiron-bd_dom"/>
</dbReference>
<evidence type="ECO:0000259" key="1">
    <source>
        <dbReference type="Pfam" id="PF02915"/>
    </source>
</evidence>
<dbReference type="CDD" id="cd01048">
    <property type="entry name" value="Ferritin_like_AB2"/>
    <property type="match status" value="1"/>
</dbReference>
<dbReference type="EMBL" id="SMAN01000007">
    <property type="protein sequence ID" value="TCT23306.1"/>
    <property type="molecule type" value="Genomic_DNA"/>
</dbReference>
<comment type="caution">
    <text evidence="2">The sequence shown here is derived from an EMBL/GenBank/DDBJ whole genome shotgun (WGS) entry which is preliminary data.</text>
</comment>
<name>A0A4R3N5F6_9BACI</name>
<sequence length="315" mass="36707">MNGLIQPYPNDQLHLYRSEKHNLIENIRKAINGEFSAVICYEKLLMMAPSENERNQIAEIRQDEQNHLNAFRNIYRTITDREPEPKMTEKCPDTYVEGLEAAFKDEQETVDVYLDIADQADDVLIKETFKRAAADEQNHAVWFLRYLMTTGKPESPDRQPPANYGAIGALNASTLTLPQMLIYGIQDEYLAHSTYRAVIQKFGNVRPFSRIQEAEIRHANALLRLFQNYQIPVPPDDSVRYVVVPETFREALQQGIEIEVNNISMYDRFLTYHLPQDVRNVFTNLRNGSTRHLAAFRRVLERMQQQNREKDTKDE</sequence>
<evidence type="ECO:0000313" key="3">
    <source>
        <dbReference type="Proteomes" id="UP000294650"/>
    </source>
</evidence>
<dbReference type="GO" id="GO:0016491">
    <property type="term" value="F:oxidoreductase activity"/>
    <property type="evidence" value="ECO:0007669"/>
    <property type="project" value="InterPro"/>
</dbReference>